<organism evidence="2 3">
    <name type="scientific">Chitinibacter bivalviorum</name>
    <dbReference type="NCBI Taxonomy" id="2739434"/>
    <lineage>
        <taxon>Bacteria</taxon>
        <taxon>Pseudomonadati</taxon>
        <taxon>Pseudomonadota</taxon>
        <taxon>Betaproteobacteria</taxon>
        <taxon>Neisseriales</taxon>
        <taxon>Chitinibacteraceae</taxon>
        <taxon>Chitinibacter</taxon>
    </lineage>
</organism>
<dbReference type="AlphaFoldDB" id="A0A7H9BMH0"/>
<protein>
    <submittedName>
        <fullName evidence="2">Uncharacterized protein</fullName>
    </submittedName>
</protein>
<evidence type="ECO:0000313" key="3">
    <source>
        <dbReference type="Proteomes" id="UP000509597"/>
    </source>
</evidence>
<reference evidence="2 3" key="1">
    <citation type="submission" date="2020-07" db="EMBL/GenBank/DDBJ databases">
        <title>Complete genome sequence of Chitinibacter sp. 2T18.</title>
        <authorList>
            <person name="Bae J.-W."/>
            <person name="Choi J.-W."/>
        </authorList>
    </citation>
    <scope>NUCLEOTIDE SEQUENCE [LARGE SCALE GENOMIC DNA]</scope>
    <source>
        <strain evidence="2 3">2T18</strain>
    </source>
</reference>
<evidence type="ECO:0000256" key="1">
    <source>
        <dbReference type="SAM" id="SignalP"/>
    </source>
</evidence>
<dbReference type="Proteomes" id="UP000509597">
    <property type="component" value="Chromosome"/>
</dbReference>
<keyword evidence="1" id="KW-0732">Signal</keyword>
<dbReference type="EMBL" id="CP058627">
    <property type="protein sequence ID" value="QLG89669.1"/>
    <property type="molecule type" value="Genomic_DNA"/>
</dbReference>
<sequence length="117" mass="11175">MKARFIIAALLAAGSVNFASAATLTSSTALCAATGAGNGTAVTTSATGYLQAGFTPTCSANTHLAAMEDAVQVGVCASSKKGKNYFGGNTNGASPNVSSACPSTGCVAKAATVAGCS</sequence>
<keyword evidence="3" id="KW-1185">Reference proteome</keyword>
<proteinExistence type="predicted"/>
<feature type="chain" id="PRO_5029014152" evidence="1">
    <location>
        <begin position="22"/>
        <end position="117"/>
    </location>
</feature>
<evidence type="ECO:0000313" key="2">
    <source>
        <dbReference type="EMBL" id="QLG89669.1"/>
    </source>
</evidence>
<name>A0A7H9BMH0_9NEIS</name>
<dbReference type="RefSeq" id="WP_179356608.1">
    <property type="nucleotide sequence ID" value="NZ_CP058627.1"/>
</dbReference>
<dbReference type="KEGG" id="chiz:HQ393_16220"/>
<accession>A0A7H9BMH0</accession>
<feature type="signal peptide" evidence="1">
    <location>
        <begin position="1"/>
        <end position="21"/>
    </location>
</feature>
<gene>
    <name evidence="2" type="ORF">HQ393_16220</name>
</gene>